<proteinExistence type="predicted"/>
<evidence type="ECO:0000313" key="3">
    <source>
        <dbReference type="Proteomes" id="UP000067523"/>
    </source>
</evidence>
<keyword evidence="1" id="KW-0472">Membrane</keyword>
<dbReference type="STRING" id="118060.ATZ35_10555"/>
<evidence type="ECO:0008006" key="4">
    <source>
        <dbReference type="Google" id="ProtNLM"/>
    </source>
</evidence>
<evidence type="ECO:0000256" key="1">
    <source>
        <dbReference type="SAM" id="Phobius"/>
    </source>
</evidence>
<organism evidence="2 3">
    <name type="scientific">Enterococcus rotai</name>
    <dbReference type="NCBI Taxonomy" id="118060"/>
    <lineage>
        <taxon>Bacteria</taxon>
        <taxon>Bacillati</taxon>
        <taxon>Bacillota</taxon>
        <taxon>Bacilli</taxon>
        <taxon>Lactobacillales</taxon>
        <taxon>Enterococcaceae</taxon>
        <taxon>Enterococcus</taxon>
    </lineage>
</organism>
<gene>
    <name evidence="2" type="ORF">ATZ35_10555</name>
</gene>
<feature type="transmembrane region" description="Helical" evidence="1">
    <location>
        <begin position="203"/>
        <end position="221"/>
    </location>
</feature>
<dbReference type="Proteomes" id="UP000067523">
    <property type="component" value="Chromosome"/>
</dbReference>
<name>A0A0U2WVB4_9ENTE</name>
<reference evidence="3" key="1">
    <citation type="submission" date="2015-12" db="EMBL/GenBank/DDBJ databases">
        <authorList>
            <person name="Lauer A."/>
            <person name="Humrighouse B."/>
            <person name="Loparev V."/>
            <person name="Shewmaker P.L."/>
            <person name="Whitney A.M."/>
            <person name="McLaughlin R.W."/>
        </authorList>
    </citation>
    <scope>NUCLEOTIDE SEQUENCE [LARGE SCALE GENOMIC DNA]</scope>
    <source>
        <strain evidence="3">LMG 26678</strain>
    </source>
</reference>
<feature type="transmembrane region" description="Helical" evidence="1">
    <location>
        <begin position="177"/>
        <end position="196"/>
    </location>
</feature>
<feature type="transmembrane region" description="Helical" evidence="1">
    <location>
        <begin position="144"/>
        <end position="165"/>
    </location>
</feature>
<dbReference type="PANTHER" id="PTHR37314:SF4">
    <property type="entry name" value="UPF0700 TRANSMEMBRANE PROTEIN YOAK"/>
    <property type="match status" value="1"/>
</dbReference>
<dbReference type="Pfam" id="PF06912">
    <property type="entry name" value="DUF1275"/>
    <property type="match status" value="1"/>
</dbReference>
<keyword evidence="3" id="KW-1185">Reference proteome</keyword>
<protein>
    <recommendedName>
        <fullName evidence="4">DUF1275 family protein</fullName>
    </recommendedName>
</protein>
<dbReference type="InterPro" id="IPR010699">
    <property type="entry name" value="DUF1275"/>
</dbReference>
<dbReference type="PANTHER" id="PTHR37314">
    <property type="entry name" value="SLR0142 PROTEIN"/>
    <property type="match status" value="1"/>
</dbReference>
<dbReference type="EMBL" id="CP013655">
    <property type="protein sequence ID" value="ALS37577.1"/>
    <property type="molecule type" value="Genomic_DNA"/>
</dbReference>
<dbReference type="AlphaFoldDB" id="A0A0U2WVB4"/>
<dbReference type="KEGG" id="erx:ATZ35_10555"/>
<dbReference type="RefSeq" id="WP_069655236.1">
    <property type="nucleotide sequence ID" value="NZ_CP013655.1"/>
</dbReference>
<evidence type="ECO:0000313" key="2">
    <source>
        <dbReference type="EMBL" id="ALS37577.1"/>
    </source>
</evidence>
<feature type="transmembrane region" description="Helical" evidence="1">
    <location>
        <begin position="12"/>
        <end position="34"/>
    </location>
</feature>
<feature type="transmembrane region" description="Helical" evidence="1">
    <location>
        <begin position="62"/>
        <end position="85"/>
    </location>
</feature>
<sequence length="233" mass="25374">MNNRKVPTYPVMELPWIAFFLAIAAGSMDGYTYFVGKAFSTVQSGNIILLGQTIATKDWQHLATVALTILCFGLGAMTTGIIEVLGIKMKKIWAFEILLIEAVVLVGLGFSSINSVFTILQICMLVSFLAGMQGNAFHKIDGMLYGNVAVTLVVQLAFNYIIQAFTGAKDAWKNSWLYFSVLIGFAGGGLIGTILTKAYGEKSLWFTAIVLVGIAFYSKMIKVEEKAIKVDPV</sequence>
<accession>A0A0U2WVB4</accession>
<keyword evidence="1" id="KW-0812">Transmembrane</keyword>
<feature type="transmembrane region" description="Helical" evidence="1">
    <location>
        <begin position="92"/>
        <end position="110"/>
    </location>
</feature>
<keyword evidence="1" id="KW-1133">Transmembrane helix</keyword>